<dbReference type="InterPro" id="IPR043519">
    <property type="entry name" value="NT_sf"/>
</dbReference>
<dbReference type="EMBL" id="NHZQ01000445">
    <property type="protein sequence ID" value="PSK35097.1"/>
    <property type="molecule type" value="Genomic_DNA"/>
</dbReference>
<evidence type="ECO:0000256" key="3">
    <source>
        <dbReference type="ARBA" id="ARBA00022741"/>
    </source>
</evidence>
<dbReference type="CDD" id="cd05398">
    <property type="entry name" value="NT_ClassII-CCAase"/>
    <property type="match status" value="1"/>
</dbReference>
<dbReference type="SUPFAM" id="SSF81891">
    <property type="entry name" value="Poly A polymerase C-terminal region-like"/>
    <property type="match status" value="1"/>
</dbReference>
<dbReference type="Proteomes" id="UP000243723">
    <property type="component" value="Unassembled WGS sequence"/>
</dbReference>
<feature type="domain" description="Poly A polymerase head" evidence="7">
    <location>
        <begin position="64"/>
        <end position="228"/>
    </location>
</feature>
<gene>
    <name evidence="9" type="ORF">B9Z65_1680</name>
</gene>
<proteinExistence type="inferred from homology"/>
<sequence length="900" mass="100415">MTVLQATNGSRDFRNLEIRLTEVEDTLRRLLLDVADFIQSSPVKKHAESQVALPAELASERTVLRFTGGWVRDKLLGLESHDIDVAINNMTGEQFGLQMKDYLEQPGNAEKYGLEGVAKTDAQSNKAGINGKSKLVGGLHKIEANPEKSKHLETITTRILGLDIDLVNLRKETYTDDSRNPQIEFGTPEEDALRRDATINAMFYNINTQKIEDFTGRGFEDMEAQIIRTPLEPYQTFKDDPLRVLRLIRFSSRLGYSIDSEAAQNMTNEDIKVALKVKISRERVGVELEKMLRGPDPLRALQMINDAGLYKTVFSDPGSGLASYDPEVDTWPLLLEHMRTLTGTGEGLGGQLKFDAEDQYCAWNLTCLVPYRNAPQPEAPPGKKQPPPVATTVAREGIKATNKICDLLTASVRNAEDIRKVAGSFGDGPKRPRLDPDVNLRETVGMSIRRWGATWKLQTVFSLLSDIAEQPDDSDGLIATYKQFLRQVVELGLEEAYSFRPILDGKQLAKGIGIGPGPWMKEALDVVMAWQLRDPNHTSTEEAIEQVKNSKVHGELTADLVKHFLTLTIRPLFAQKRPQGITAQGRKDNRNVPSAPIDISFDEEAVKQWKKKEHQAIDILMWVVQHLDEELTERHWHLIIPPILNLIDDHQVLFKARGCELLALLLQRTSTSLLTKTGLLDVFTEALRPCFGFLPTLTPEDEAVDLLSHVFPAFFALHDTAFRSLTTAATGSDGTAHSIQFLDVIMSKGIFAIHSHCPEHFRIMNIVLKNCCILNDMLGLESVKHLNSTLPMLNEILCNPFGSASPETLLQAVKAMQSVVRNGWPLMGDYKAEVLKGLCVCWCNMDDAEGARRLDAVRAEARTTSSMLRDAVGGELDADFEKLISADDRLEELLISKVQS</sequence>
<dbReference type="Pfam" id="PF01743">
    <property type="entry name" value="PolyA_pol"/>
    <property type="match status" value="1"/>
</dbReference>
<dbReference type="AlphaFoldDB" id="A0A2P7YGL1"/>
<dbReference type="SUPFAM" id="SSF48371">
    <property type="entry name" value="ARM repeat"/>
    <property type="match status" value="1"/>
</dbReference>
<keyword evidence="3" id="KW-0547">Nucleotide-binding</keyword>
<organism evidence="9 10">
    <name type="scientific">Elsinoe australis</name>
    <dbReference type="NCBI Taxonomy" id="40998"/>
    <lineage>
        <taxon>Eukaryota</taxon>
        <taxon>Fungi</taxon>
        <taxon>Dikarya</taxon>
        <taxon>Ascomycota</taxon>
        <taxon>Pezizomycotina</taxon>
        <taxon>Dothideomycetes</taxon>
        <taxon>Dothideomycetidae</taxon>
        <taxon>Myriangiales</taxon>
        <taxon>Elsinoaceae</taxon>
        <taxon>Elsinoe</taxon>
    </lineage>
</organism>
<evidence type="ECO:0000256" key="2">
    <source>
        <dbReference type="ARBA" id="ARBA00022679"/>
    </source>
</evidence>
<feature type="domain" description="tRNA nucleotidyltransferase/poly(A) polymerase RNA and SrmB- binding" evidence="8">
    <location>
        <begin position="278"/>
        <end position="314"/>
    </location>
</feature>
<dbReference type="PANTHER" id="PTHR13734">
    <property type="entry name" value="TRNA-NUCLEOTIDYLTRANSFERASE"/>
    <property type="match status" value="1"/>
</dbReference>
<dbReference type="InterPro" id="IPR018870">
    <property type="entry name" value="Tti2"/>
</dbReference>
<evidence type="ECO:0000313" key="10">
    <source>
        <dbReference type="Proteomes" id="UP000243723"/>
    </source>
</evidence>
<dbReference type="GO" id="GO:0110078">
    <property type="term" value="C:TTT Hsp90 cochaperone complex"/>
    <property type="evidence" value="ECO:0007669"/>
    <property type="project" value="InterPro"/>
</dbReference>
<dbReference type="InterPro" id="IPR032828">
    <property type="entry name" value="PolyA_RNA-bd"/>
</dbReference>
<evidence type="ECO:0000256" key="1">
    <source>
        <dbReference type="ARBA" id="ARBA00007265"/>
    </source>
</evidence>
<dbReference type="GO" id="GO:0052927">
    <property type="term" value="F:CC tRNA cytidylyltransferase activity"/>
    <property type="evidence" value="ECO:0007669"/>
    <property type="project" value="TreeGrafter"/>
</dbReference>
<dbReference type="Pfam" id="PF10521">
    <property type="entry name" value="Tti2"/>
    <property type="match status" value="1"/>
</dbReference>
<accession>A0A2P7YGL1</accession>
<dbReference type="GO" id="GO:0052929">
    <property type="term" value="F:ATP:3'-cytidine-cytidine-tRNA adenylyltransferase activity"/>
    <property type="evidence" value="ECO:0007669"/>
    <property type="project" value="TreeGrafter"/>
</dbReference>
<dbReference type="InterPro" id="IPR002646">
    <property type="entry name" value="PolA_pol_head_dom"/>
</dbReference>
<dbReference type="Gene3D" id="1.10.3090.10">
    <property type="entry name" value="cca-adding enzyme, domain 2"/>
    <property type="match status" value="1"/>
</dbReference>
<dbReference type="STRING" id="40998.A0A2P7YGL1"/>
<evidence type="ECO:0000259" key="7">
    <source>
        <dbReference type="Pfam" id="PF01743"/>
    </source>
</evidence>
<dbReference type="InterPro" id="IPR016024">
    <property type="entry name" value="ARM-type_fold"/>
</dbReference>
<keyword evidence="4 6" id="KW-0694">RNA-binding</keyword>
<dbReference type="Gene3D" id="3.30.460.10">
    <property type="entry name" value="Beta Polymerase, domain 2"/>
    <property type="match status" value="1"/>
</dbReference>
<comment type="caution">
    <text evidence="9">The sequence shown here is derived from an EMBL/GenBank/DDBJ whole genome shotgun (WGS) entry which is preliminary data.</text>
</comment>
<dbReference type="GO" id="GO:0003723">
    <property type="term" value="F:RNA binding"/>
    <property type="evidence" value="ECO:0007669"/>
    <property type="project" value="UniProtKB-KW"/>
</dbReference>
<dbReference type="GO" id="GO:0005739">
    <property type="term" value="C:mitochondrion"/>
    <property type="evidence" value="ECO:0007669"/>
    <property type="project" value="UniProtKB-ARBA"/>
</dbReference>
<dbReference type="PANTHER" id="PTHR13734:SF5">
    <property type="entry name" value="CCA TRNA NUCLEOTIDYLTRANSFERASE, MITOCHONDRIAL"/>
    <property type="match status" value="1"/>
</dbReference>
<dbReference type="SUPFAM" id="SSF81301">
    <property type="entry name" value="Nucleotidyltransferase"/>
    <property type="match status" value="1"/>
</dbReference>
<comment type="similarity">
    <text evidence="1 6">Belongs to the tRNA nucleotidyltransferase/poly(A) polymerase family.</text>
</comment>
<evidence type="ECO:0000256" key="6">
    <source>
        <dbReference type="RuleBase" id="RU003953"/>
    </source>
</evidence>
<evidence type="ECO:0000313" key="9">
    <source>
        <dbReference type="EMBL" id="PSK35097.1"/>
    </source>
</evidence>
<keyword evidence="2 6" id="KW-0808">Transferase</keyword>
<evidence type="ECO:0000259" key="8">
    <source>
        <dbReference type="Pfam" id="PF12627"/>
    </source>
</evidence>
<dbReference type="FunFam" id="3.30.460.10:FF:000019">
    <property type="entry name" value="tRNA nucleotidyltransferase cca2"/>
    <property type="match status" value="1"/>
</dbReference>
<evidence type="ECO:0000256" key="5">
    <source>
        <dbReference type="ARBA" id="ARBA00034736"/>
    </source>
</evidence>
<protein>
    <recommendedName>
        <fullName evidence="11">CCA tRNA nucleotidyltransferase, mitochondrial</fullName>
    </recommendedName>
</protein>
<evidence type="ECO:0000256" key="4">
    <source>
        <dbReference type="ARBA" id="ARBA00022884"/>
    </source>
</evidence>
<dbReference type="OrthoDB" id="445712at2759"/>
<dbReference type="Pfam" id="PF12627">
    <property type="entry name" value="PolyA_pol_RNAbd"/>
    <property type="match status" value="1"/>
</dbReference>
<keyword evidence="10" id="KW-1185">Reference proteome</keyword>
<evidence type="ECO:0008006" key="11">
    <source>
        <dbReference type="Google" id="ProtNLM"/>
    </source>
</evidence>
<name>A0A2P7YGL1_9PEZI</name>
<comment type="similarity">
    <text evidence="5">Belongs to the TTI2 family.</text>
</comment>
<reference evidence="9 10" key="1">
    <citation type="submission" date="2017-05" db="EMBL/GenBank/DDBJ databases">
        <title>Draft genome sequence of Elsinoe australis.</title>
        <authorList>
            <person name="Cheng Q."/>
        </authorList>
    </citation>
    <scope>NUCLEOTIDE SEQUENCE [LARGE SCALE GENOMIC DNA]</scope>
    <source>
        <strain evidence="9 10">NL1</strain>
    </source>
</reference>
<dbReference type="GO" id="GO:0000166">
    <property type="term" value="F:nucleotide binding"/>
    <property type="evidence" value="ECO:0007669"/>
    <property type="project" value="UniProtKB-KW"/>
</dbReference>
<dbReference type="GO" id="GO:0001680">
    <property type="term" value="P:tRNA 3'-terminal CCA addition"/>
    <property type="evidence" value="ECO:0007669"/>
    <property type="project" value="UniProtKB-ARBA"/>
</dbReference>